<accession>E3FW99</accession>
<gene>
    <name evidence="1" type="ordered locus">STAUR_8250</name>
</gene>
<evidence type="ECO:0000313" key="1">
    <source>
        <dbReference type="EMBL" id="ADO76005.1"/>
    </source>
</evidence>
<name>E3FW99_STIAD</name>
<keyword evidence="1" id="KW-0456">Lyase</keyword>
<keyword evidence="2" id="KW-1185">Reference proteome</keyword>
<dbReference type="KEGG" id="sur:STAUR_8250"/>
<sequence>MDDLFRGQRPLLWSFSMRRLLSSLLLSSLVGCGGDPASESEALPPPSTWEASLAVPVLASPPQATVDQAIAAPLGWFGVNASGERYCSNCNGQSILLAIASFKGNTTADAKLLQQIRYVIGNNRDPFGNGGYMAQHERMMTGMFALAKLTPRVWNQLTSAEKTKVDLIMKATLVGSAYTTADASYLNGAVPTGIDGDTNLHRGWNPNFQEGMVGAMLVSTLYLGGRTATDTFLNGYQHAAFVSQLSAAGLTHLAAVFNTNVSNPSAGAPSATALQNAIQNYRYQGLALDKLFDIYVLLANNTFSTTVDCGLNNGVGVTLSDGQHSGYLIAGCAELPNKGKVGQLKEFHSSDANGQRSATFYAYDGFKPDLIHHAVLMAYGAVPAGTATTSVVSRLSVGATDLFFKVGKGYRNYAKGKDSGVYQLPADGIGNGFEFNRPLWEKVIAPAHGL</sequence>
<dbReference type="AlphaFoldDB" id="E3FW99"/>
<protein>
    <submittedName>
        <fullName evidence="1">Gellan lyase</fullName>
    </submittedName>
</protein>
<dbReference type="Proteomes" id="UP000001351">
    <property type="component" value="Chromosome"/>
</dbReference>
<proteinExistence type="predicted"/>
<reference evidence="1 2" key="1">
    <citation type="journal article" date="2011" name="Mol. Biol. Evol.">
        <title>Comparative genomic analysis of fruiting body formation in Myxococcales.</title>
        <authorList>
            <person name="Huntley S."/>
            <person name="Hamann N."/>
            <person name="Wegener-Feldbrugge S."/>
            <person name="Treuner-Lange A."/>
            <person name="Kube M."/>
            <person name="Reinhardt R."/>
            <person name="Klages S."/>
            <person name="Muller R."/>
            <person name="Ronning C.M."/>
            <person name="Nierman W.C."/>
            <person name="Sogaard-Andersen L."/>
        </authorList>
    </citation>
    <scope>NUCLEOTIDE SEQUENCE [LARGE SCALE GENOMIC DNA]</scope>
    <source>
        <strain evidence="1 2">DW4/3-1</strain>
    </source>
</reference>
<organism evidence="1 2">
    <name type="scientific">Stigmatella aurantiaca (strain DW4/3-1)</name>
    <dbReference type="NCBI Taxonomy" id="378806"/>
    <lineage>
        <taxon>Bacteria</taxon>
        <taxon>Pseudomonadati</taxon>
        <taxon>Myxococcota</taxon>
        <taxon>Myxococcia</taxon>
        <taxon>Myxococcales</taxon>
        <taxon>Cystobacterineae</taxon>
        <taxon>Archangiaceae</taxon>
        <taxon>Stigmatella</taxon>
    </lineage>
</organism>
<dbReference type="EMBL" id="CP002271">
    <property type="protein sequence ID" value="ADO76005.1"/>
    <property type="molecule type" value="Genomic_DNA"/>
</dbReference>
<evidence type="ECO:0000313" key="2">
    <source>
        <dbReference type="Proteomes" id="UP000001351"/>
    </source>
</evidence>
<dbReference type="HOGENOM" id="CLU_608210_0_0_7"/>
<dbReference type="eggNOG" id="ENOG5033SKY">
    <property type="taxonomic scope" value="Bacteria"/>
</dbReference>
<dbReference type="PROSITE" id="PS51257">
    <property type="entry name" value="PROKAR_LIPOPROTEIN"/>
    <property type="match status" value="1"/>
</dbReference>
<dbReference type="GO" id="GO:0016829">
    <property type="term" value="F:lyase activity"/>
    <property type="evidence" value="ECO:0007669"/>
    <property type="project" value="UniProtKB-KW"/>
</dbReference>